<feature type="compositionally biased region" description="Polar residues" evidence="1">
    <location>
        <begin position="96"/>
        <end position="116"/>
    </location>
</feature>
<feature type="compositionally biased region" description="Basic and acidic residues" evidence="1">
    <location>
        <begin position="124"/>
        <end position="147"/>
    </location>
</feature>
<evidence type="ECO:0008006" key="5">
    <source>
        <dbReference type="Google" id="ProtNLM"/>
    </source>
</evidence>
<sequence>MPWLSLFPPSCSSLICLVFFFLLLCAGCLIFPLFSYAHPRYRVGFDWEWWRTSLVFTPQTDRMYCTYAPPSLEPTNQPTDSQSDRQPDSQPAKFVHSNQRSQSVTAAQTRSGQIRATNAAIFPRKIDTRRAKQHDSVCRLQDRRGRQ</sequence>
<dbReference type="EMBL" id="JBBWUH010000004">
    <property type="protein sequence ID" value="KAK8169354.1"/>
    <property type="molecule type" value="Genomic_DNA"/>
</dbReference>
<accession>A0ABR1XVD9</accession>
<evidence type="ECO:0000313" key="4">
    <source>
        <dbReference type="Proteomes" id="UP001456524"/>
    </source>
</evidence>
<feature type="transmembrane region" description="Helical" evidence="2">
    <location>
        <begin position="12"/>
        <end position="34"/>
    </location>
</feature>
<protein>
    <recommendedName>
        <fullName evidence="5">Secreted protein</fullName>
    </recommendedName>
</protein>
<evidence type="ECO:0000256" key="2">
    <source>
        <dbReference type="SAM" id="Phobius"/>
    </source>
</evidence>
<evidence type="ECO:0000313" key="3">
    <source>
        <dbReference type="EMBL" id="KAK8169354.1"/>
    </source>
</evidence>
<keyword evidence="2" id="KW-0812">Transmembrane</keyword>
<keyword evidence="2" id="KW-0472">Membrane</keyword>
<gene>
    <name evidence="3" type="ORF">IWX90DRAFT_174933</name>
</gene>
<dbReference type="Proteomes" id="UP001456524">
    <property type="component" value="Unassembled WGS sequence"/>
</dbReference>
<name>A0ABR1XVD9_9PEZI</name>
<reference evidence="3 4" key="1">
    <citation type="journal article" date="2022" name="G3 (Bethesda)">
        <title>Enemy or ally: a genomic approach to elucidate the lifestyle of Phyllosticta citrichinaensis.</title>
        <authorList>
            <person name="Buijs V.A."/>
            <person name="Groenewald J.Z."/>
            <person name="Haridas S."/>
            <person name="LaButti K.M."/>
            <person name="Lipzen A."/>
            <person name="Martin F.M."/>
            <person name="Barry K."/>
            <person name="Grigoriev I.V."/>
            <person name="Crous P.W."/>
            <person name="Seidl M.F."/>
        </authorList>
    </citation>
    <scope>NUCLEOTIDE SEQUENCE [LARGE SCALE GENOMIC DNA]</scope>
    <source>
        <strain evidence="3 4">CBS 129764</strain>
    </source>
</reference>
<comment type="caution">
    <text evidence="3">The sequence shown here is derived from an EMBL/GenBank/DDBJ whole genome shotgun (WGS) entry which is preliminary data.</text>
</comment>
<keyword evidence="4" id="KW-1185">Reference proteome</keyword>
<proteinExistence type="predicted"/>
<evidence type="ECO:0000256" key="1">
    <source>
        <dbReference type="SAM" id="MobiDB-lite"/>
    </source>
</evidence>
<organism evidence="3 4">
    <name type="scientific">Phyllosticta citrichinensis</name>
    <dbReference type="NCBI Taxonomy" id="1130410"/>
    <lineage>
        <taxon>Eukaryota</taxon>
        <taxon>Fungi</taxon>
        <taxon>Dikarya</taxon>
        <taxon>Ascomycota</taxon>
        <taxon>Pezizomycotina</taxon>
        <taxon>Dothideomycetes</taxon>
        <taxon>Dothideomycetes incertae sedis</taxon>
        <taxon>Botryosphaeriales</taxon>
        <taxon>Phyllostictaceae</taxon>
        <taxon>Phyllosticta</taxon>
    </lineage>
</organism>
<feature type="region of interest" description="Disordered" evidence="1">
    <location>
        <begin position="67"/>
        <end position="147"/>
    </location>
</feature>
<keyword evidence="2" id="KW-1133">Transmembrane helix</keyword>